<dbReference type="InterPro" id="IPR054416">
    <property type="entry name" value="GST_UstS-like_C"/>
</dbReference>
<evidence type="ECO:0000259" key="1">
    <source>
        <dbReference type="PROSITE" id="PS50404"/>
    </source>
</evidence>
<sequence>MESSSPLTTTTATPSPPITLYDIAHKPPVTKHCFSPNPWKSRFALNFKGLPYTTSWVRMPDIPHARRELGLPACRKFADGTDFYTLPVIKDDSTGAVLGDSFDIAVYLQRTYPDSGGGDLFPEQTLDYAFDPGYALAVPLSERADGGHPEYYRFNTNVDAAFTSHVPLMVSRMAFDPETEAQTKAEFIRRAGVKSWDDFTLTSEARDKFMRSFEAALGDLAKLYRRDDSGPFLLGKQASYADFIVGAWLRMSSMCLPESDWEVVRSWHDGVFGRLYDGLEAYAEVK</sequence>
<gene>
    <name evidence="2" type="ORF">A9Z42_0053910</name>
</gene>
<dbReference type="InterPro" id="IPR036249">
    <property type="entry name" value="Thioredoxin-like_sf"/>
</dbReference>
<dbReference type="OrthoDB" id="4951845at2759"/>
<dbReference type="GO" id="GO:0016740">
    <property type="term" value="F:transferase activity"/>
    <property type="evidence" value="ECO:0007669"/>
    <property type="project" value="UniProtKB-KW"/>
</dbReference>
<dbReference type="Pfam" id="PF13409">
    <property type="entry name" value="GST_N_2"/>
    <property type="match status" value="1"/>
</dbReference>
<comment type="caution">
    <text evidence="2">The sequence shown here is derived from an EMBL/GenBank/DDBJ whole genome shotgun (WGS) entry which is preliminary data.</text>
</comment>
<accession>A0A2H2ZNP7</accession>
<evidence type="ECO:0000313" key="3">
    <source>
        <dbReference type="Proteomes" id="UP000219286"/>
    </source>
</evidence>
<dbReference type="Gene3D" id="1.20.1050.10">
    <property type="match status" value="1"/>
</dbReference>
<name>A0A2H2ZNP7_TRIPA</name>
<protein>
    <submittedName>
        <fullName evidence="2">Glutathione S-transferase</fullName>
    </submittedName>
</protein>
<proteinExistence type="predicted"/>
<dbReference type="AlphaFoldDB" id="A0A2H2ZNP7"/>
<reference evidence="2 3" key="1">
    <citation type="journal article" date="2015" name="Genome Announc.">
        <title>Genome sequence and annotation of Trichoderma parareesei, the ancestor of the cellulase producer Trichoderma reesei.</title>
        <authorList>
            <person name="Yang D."/>
            <person name="Pomraning K."/>
            <person name="Kopchinskiy A."/>
            <person name="Karimi Aghcheh R."/>
            <person name="Atanasova L."/>
            <person name="Chenthamara K."/>
            <person name="Baker S.E."/>
            <person name="Zhang R."/>
            <person name="Shen Q."/>
            <person name="Freitag M."/>
            <person name="Kubicek C.P."/>
            <person name="Druzhinina I.S."/>
        </authorList>
    </citation>
    <scope>NUCLEOTIDE SEQUENCE [LARGE SCALE GENOMIC DNA]</scope>
    <source>
        <strain evidence="2 3">CBS 125925</strain>
    </source>
</reference>
<dbReference type="EMBL" id="LFMI01000542">
    <property type="protein sequence ID" value="OTA04790.1"/>
    <property type="molecule type" value="Genomic_DNA"/>
</dbReference>
<evidence type="ECO:0000313" key="2">
    <source>
        <dbReference type="EMBL" id="OTA04790.1"/>
    </source>
</evidence>
<dbReference type="InterPro" id="IPR036282">
    <property type="entry name" value="Glutathione-S-Trfase_C_sf"/>
</dbReference>
<dbReference type="InterPro" id="IPR004045">
    <property type="entry name" value="Glutathione_S-Trfase_N"/>
</dbReference>
<dbReference type="CDD" id="cd03038">
    <property type="entry name" value="GST_N_etherase_LigE"/>
    <property type="match status" value="1"/>
</dbReference>
<keyword evidence="3" id="KW-1185">Reference proteome</keyword>
<dbReference type="Pfam" id="PF22041">
    <property type="entry name" value="GST_C_7"/>
    <property type="match status" value="1"/>
</dbReference>
<dbReference type="Gene3D" id="3.40.30.10">
    <property type="entry name" value="Glutaredoxin"/>
    <property type="match status" value="1"/>
</dbReference>
<organism evidence="2 3">
    <name type="scientific">Trichoderma parareesei</name>
    <name type="common">Filamentous fungus</name>
    <dbReference type="NCBI Taxonomy" id="858221"/>
    <lineage>
        <taxon>Eukaryota</taxon>
        <taxon>Fungi</taxon>
        <taxon>Dikarya</taxon>
        <taxon>Ascomycota</taxon>
        <taxon>Pezizomycotina</taxon>
        <taxon>Sordariomycetes</taxon>
        <taxon>Hypocreomycetidae</taxon>
        <taxon>Hypocreales</taxon>
        <taxon>Hypocreaceae</taxon>
        <taxon>Trichoderma</taxon>
    </lineage>
</organism>
<dbReference type="SUPFAM" id="SSF47616">
    <property type="entry name" value="GST C-terminal domain-like"/>
    <property type="match status" value="1"/>
</dbReference>
<dbReference type="SUPFAM" id="SSF52833">
    <property type="entry name" value="Thioredoxin-like"/>
    <property type="match status" value="1"/>
</dbReference>
<feature type="domain" description="GST N-terminal" evidence="1">
    <location>
        <begin position="25"/>
        <end position="116"/>
    </location>
</feature>
<dbReference type="PROSITE" id="PS50404">
    <property type="entry name" value="GST_NTER"/>
    <property type="match status" value="1"/>
</dbReference>
<dbReference type="Proteomes" id="UP000219286">
    <property type="component" value="Unassembled WGS sequence"/>
</dbReference>